<keyword evidence="1" id="KW-0175">Coiled coil</keyword>
<evidence type="ECO:0000313" key="3">
    <source>
        <dbReference type="EMBL" id="KAF2432252.1"/>
    </source>
</evidence>
<evidence type="ECO:0000256" key="1">
    <source>
        <dbReference type="SAM" id="Coils"/>
    </source>
</evidence>
<evidence type="ECO:0000313" key="4">
    <source>
        <dbReference type="Proteomes" id="UP000800235"/>
    </source>
</evidence>
<feature type="region of interest" description="Disordered" evidence="2">
    <location>
        <begin position="1"/>
        <end position="114"/>
    </location>
</feature>
<feature type="region of interest" description="Disordered" evidence="2">
    <location>
        <begin position="559"/>
        <end position="611"/>
    </location>
</feature>
<feature type="region of interest" description="Disordered" evidence="2">
    <location>
        <begin position="346"/>
        <end position="509"/>
    </location>
</feature>
<dbReference type="Pfam" id="PF09441">
    <property type="entry name" value="Abp2"/>
    <property type="match status" value="1"/>
</dbReference>
<keyword evidence="4" id="KW-1185">Reference proteome</keyword>
<proteinExistence type="predicted"/>
<dbReference type="AlphaFoldDB" id="A0A9P4NV20"/>
<gene>
    <name evidence="3" type="ORF">EJ08DRAFT_648323</name>
</gene>
<feature type="compositionally biased region" description="Low complexity" evidence="2">
    <location>
        <begin position="563"/>
        <end position="577"/>
    </location>
</feature>
<feature type="compositionally biased region" description="Polar residues" evidence="2">
    <location>
        <begin position="73"/>
        <end position="84"/>
    </location>
</feature>
<sequence>MDFNTAGEVDSEHGHSLHLSTHPHQYNTPQSANGTSFATSFRHMDHSMDSGASRNIHPHPSSSPHLLAHDGNGSIQQGHVQQNYYGDPRNAIVTPSTPSQSASPRFTALSPRQNRQVYQAYVPQDRSLPERAVNDVNTDDAYAAFILYCNPTFPTTIDTTELKKVFRTPPKSDGHSFSTYTLYELLQKFESKEIKTWTELALELGVEKPAVEKGQSSQKVQQYSVRLKRWMRALHIDAFFEYLMGKSHIYFSQVPPLSDPFPESRDGVPIEEDLAVRALDPKFRPKRGRRRADDHDDDMEPSSAIDNKRPHLDTSFSGYPASAYPSTAHPDDLERFVHGDPWSAAITPASSISGRGNAAGQHLRWRNETPSTPHPMSAIEPMSAHPGFDEPQSAVTPSSRSRPKRRHGPAVSSAWPSTNTTANGKLRGRPPSNRSVRDGPYVTFPANPKTKEGPTIDLSRNHITTSTDPATSTPATSESPVPQFRVPQQPTPVSATDPHHRPLISGPQTRPERLQLQVPQHVGNPVVRLVTPTLLVNGQMNGPINEVGAQSAVSQTMTTPGLSTASTAHTTGSSFFGPPAEGSTATELDEHSDGTSPGFRRLTPKPTPVGNHLTRNTSMMQTLTFSANPFFSNEDLKRALAADLLRAEIEGRGKRLRGSEAKELAEVLLSRLRPQQHSAVSDPGGISGLASEDVFRLTSASWLGLNLQLGLSSSGVQSTGAGKKITVRRFRVGGDGYDSPLDEDDTVDAADEIRETFDVEWSLALGDCAGKFSFKGLMLRRARDVPWDQADDMMDTGPGAERGDDRWKDKVLRMEKKLREQEEEIRRLKDRVLDAIL</sequence>
<feature type="compositionally biased region" description="Polar residues" evidence="2">
    <location>
        <begin position="18"/>
        <end position="39"/>
    </location>
</feature>
<organism evidence="3 4">
    <name type="scientific">Tothia fuscella</name>
    <dbReference type="NCBI Taxonomy" id="1048955"/>
    <lineage>
        <taxon>Eukaryota</taxon>
        <taxon>Fungi</taxon>
        <taxon>Dikarya</taxon>
        <taxon>Ascomycota</taxon>
        <taxon>Pezizomycotina</taxon>
        <taxon>Dothideomycetes</taxon>
        <taxon>Pleosporomycetidae</taxon>
        <taxon>Venturiales</taxon>
        <taxon>Cylindrosympodiaceae</taxon>
        <taxon>Tothia</taxon>
    </lineage>
</organism>
<feature type="compositionally biased region" description="Polar residues" evidence="2">
    <location>
        <begin position="414"/>
        <end position="423"/>
    </location>
</feature>
<name>A0A9P4NV20_9PEZI</name>
<dbReference type="PANTHER" id="PTHR42048:SF1">
    <property type="entry name" value="ARS-BINDING PROTEIN 2"/>
    <property type="match status" value="1"/>
</dbReference>
<feature type="region of interest" description="Disordered" evidence="2">
    <location>
        <begin position="279"/>
        <end position="332"/>
    </location>
</feature>
<dbReference type="PANTHER" id="PTHR42048">
    <property type="entry name" value="ARS-BINDING PROTEIN 2"/>
    <property type="match status" value="1"/>
</dbReference>
<dbReference type="OrthoDB" id="2104370at2759"/>
<evidence type="ECO:0008006" key="5">
    <source>
        <dbReference type="Google" id="ProtNLM"/>
    </source>
</evidence>
<reference evidence="3" key="1">
    <citation type="journal article" date="2020" name="Stud. Mycol.">
        <title>101 Dothideomycetes genomes: a test case for predicting lifestyles and emergence of pathogens.</title>
        <authorList>
            <person name="Haridas S."/>
            <person name="Albert R."/>
            <person name="Binder M."/>
            <person name="Bloem J."/>
            <person name="Labutti K."/>
            <person name="Salamov A."/>
            <person name="Andreopoulos B."/>
            <person name="Baker S."/>
            <person name="Barry K."/>
            <person name="Bills G."/>
            <person name="Bluhm B."/>
            <person name="Cannon C."/>
            <person name="Castanera R."/>
            <person name="Culley D."/>
            <person name="Daum C."/>
            <person name="Ezra D."/>
            <person name="Gonzalez J."/>
            <person name="Henrissat B."/>
            <person name="Kuo A."/>
            <person name="Liang C."/>
            <person name="Lipzen A."/>
            <person name="Lutzoni F."/>
            <person name="Magnuson J."/>
            <person name="Mondo S."/>
            <person name="Nolan M."/>
            <person name="Ohm R."/>
            <person name="Pangilinan J."/>
            <person name="Park H.-J."/>
            <person name="Ramirez L."/>
            <person name="Alfaro M."/>
            <person name="Sun H."/>
            <person name="Tritt A."/>
            <person name="Yoshinaga Y."/>
            <person name="Zwiers L.-H."/>
            <person name="Turgeon B."/>
            <person name="Goodwin S."/>
            <person name="Spatafora J."/>
            <person name="Crous P."/>
            <person name="Grigoriev I."/>
        </authorList>
    </citation>
    <scope>NUCLEOTIDE SEQUENCE</scope>
    <source>
        <strain evidence="3">CBS 130266</strain>
    </source>
</reference>
<dbReference type="GO" id="GO:0003688">
    <property type="term" value="F:DNA replication origin binding"/>
    <property type="evidence" value="ECO:0007669"/>
    <property type="project" value="TreeGrafter"/>
</dbReference>
<protein>
    <recommendedName>
        <fullName evidence="5">ARS binding protein 2</fullName>
    </recommendedName>
</protein>
<dbReference type="EMBL" id="MU007027">
    <property type="protein sequence ID" value="KAF2432252.1"/>
    <property type="molecule type" value="Genomic_DNA"/>
</dbReference>
<feature type="coiled-coil region" evidence="1">
    <location>
        <begin position="804"/>
        <end position="831"/>
    </location>
</feature>
<evidence type="ECO:0000256" key="2">
    <source>
        <dbReference type="SAM" id="MobiDB-lite"/>
    </source>
</evidence>
<feature type="compositionally biased region" description="Polar residues" evidence="2">
    <location>
        <begin position="93"/>
        <end position="114"/>
    </location>
</feature>
<feature type="compositionally biased region" description="Low complexity" evidence="2">
    <location>
        <begin position="464"/>
        <end position="482"/>
    </location>
</feature>
<comment type="caution">
    <text evidence="3">The sequence shown here is derived from an EMBL/GenBank/DDBJ whole genome shotgun (WGS) entry which is preliminary data.</text>
</comment>
<dbReference type="Proteomes" id="UP000800235">
    <property type="component" value="Unassembled WGS sequence"/>
</dbReference>
<accession>A0A9P4NV20</accession>
<dbReference type="InterPro" id="IPR018562">
    <property type="entry name" value="ARS-binding_2"/>
</dbReference>